<proteinExistence type="predicted"/>
<gene>
    <name evidence="1" type="ORF">OPT61_g7095</name>
</gene>
<evidence type="ECO:0000313" key="1">
    <source>
        <dbReference type="EMBL" id="KAJ8109924.1"/>
    </source>
</evidence>
<name>A0ACC2I3N9_9PLEO</name>
<dbReference type="EMBL" id="JAPHNI010000554">
    <property type="protein sequence ID" value="KAJ8109924.1"/>
    <property type="molecule type" value="Genomic_DNA"/>
</dbReference>
<keyword evidence="2" id="KW-1185">Reference proteome</keyword>
<organism evidence="1 2">
    <name type="scientific">Boeremia exigua</name>
    <dbReference type="NCBI Taxonomy" id="749465"/>
    <lineage>
        <taxon>Eukaryota</taxon>
        <taxon>Fungi</taxon>
        <taxon>Dikarya</taxon>
        <taxon>Ascomycota</taxon>
        <taxon>Pezizomycotina</taxon>
        <taxon>Dothideomycetes</taxon>
        <taxon>Pleosporomycetidae</taxon>
        <taxon>Pleosporales</taxon>
        <taxon>Pleosporineae</taxon>
        <taxon>Didymellaceae</taxon>
        <taxon>Boeremia</taxon>
    </lineage>
</organism>
<sequence>MVEPKRRAYFTKGTFGDHAPPNTIPFPKHANMTVAEILTFLPNSINCADVIYRMISNGGTRKAIHAMINTHRDFEVEWSVNCCGAVMYKTMDRAGYTEWTIKKHGLWHDSRKDSWNAQRLDVGNLQTRPGGLATAVPFRRLAENVRTMPQGDDALDLTRMVQYCLQNAEDGWTYPKDYEELLDLLGGPLEVRQENTDEAVFHRWEDKKAPPPLPKPERLPHGNELYDRWKKTGRSSVVREKEASTKNVSPRPGALVRRSASGKSTQVNTDNAGAASVFKNVLEPESTDGTPYARALVSRSSNSSSQTPVPEGKMLIANQAEYVSPPSDIASIPSSSTTTHNSRAEDFARKSDFFDADAFGGPRRRPPYRSLSQIGQPKPWDISGWAENLRWAFEQRVLFAKEHPEAGLWNESPEHVACIERERIQRVWASDELLEQLLESD</sequence>
<accession>A0ACC2I3N9</accession>
<evidence type="ECO:0000313" key="2">
    <source>
        <dbReference type="Proteomes" id="UP001153331"/>
    </source>
</evidence>
<protein>
    <submittedName>
        <fullName evidence="1">Uncharacterized protein</fullName>
    </submittedName>
</protein>
<reference evidence="1" key="1">
    <citation type="submission" date="2022-11" db="EMBL/GenBank/DDBJ databases">
        <title>Genome Sequence of Boeremia exigua.</title>
        <authorList>
            <person name="Buettner E."/>
        </authorList>
    </citation>
    <scope>NUCLEOTIDE SEQUENCE</scope>
    <source>
        <strain evidence="1">CU02</strain>
    </source>
</reference>
<comment type="caution">
    <text evidence="1">The sequence shown here is derived from an EMBL/GenBank/DDBJ whole genome shotgun (WGS) entry which is preliminary data.</text>
</comment>
<dbReference type="Proteomes" id="UP001153331">
    <property type="component" value="Unassembled WGS sequence"/>
</dbReference>